<comment type="caution">
    <text evidence="1">The sequence shown here is derived from an EMBL/GenBank/DDBJ whole genome shotgun (WGS) entry which is preliminary data.</text>
</comment>
<dbReference type="AlphaFoldDB" id="A0AAD8Q9L5"/>
<evidence type="ECO:0000313" key="1">
    <source>
        <dbReference type="EMBL" id="KAK1597448.1"/>
    </source>
</evidence>
<dbReference type="GeneID" id="85441189"/>
<dbReference type="RefSeq" id="XP_060418238.1">
    <property type="nucleotide sequence ID" value="XM_060556949.1"/>
</dbReference>
<protein>
    <submittedName>
        <fullName evidence="1">Uncharacterized protein</fullName>
    </submittedName>
</protein>
<reference evidence="1" key="1">
    <citation type="submission" date="2021-06" db="EMBL/GenBank/DDBJ databases">
        <title>Comparative genomics, transcriptomics and evolutionary studies reveal genomic signatures of adaptation to plant cell wall in hemibiotrophic fungi.</title>
        <authorList>
            <consortium name="DOE Joint Genome Institute"/>
            <person name="Baroncelli R."/>
            <person name="Diaz J.F."/>
            <person name="Benocci T."/>
            <person name="Peng M."/>
            <person name="Battaglia E."/>
            <person name="Haridas S."/>
            <person name="Andreopoulos W."/>
            <person name="Labutti K."/>
            <person name="Pangilinan J."/>
            <person name="Floch G.L."/>
            <person name="Makela M.R."/>
            <person name="Henrissat B."/>
            <person name="Grigoriev I.V."/>
            <person name="Crouch J.A."/>
            <person name="De Vries R.P."/>
            <person name="Sukno S.A."/>
            <person name="Thon M.R."/>
        </authorList>
    </citation>
    <scope>NUCLEOTIDE SEQUENCE</scope>
    <source>
        <strain evidence="1">CBS 125086</strain>
    </source>
</reference>
<name>A0AAD8Q9L5_9PEZI</name>
<dbReference type="EMBL" id="JAHLJV010000008">
    <property type="protein sequence ID" value="KAK1597448.1"/>
    <property type="molecule type" value="Genomic_DNA"/>
</dbReference>
<sequence length="176" mass="19940">MSRESTQAPSRCLDLRWPDRSDNRVAFIDTVANVLKGHWDGGQRHSLFGEENGQMPNAEYVGLYPPRTGKVPAAVAPNKLCTSKQLQIQMLRAELKHPLHICWVLWPEAWYAPTQHYGFPSALNPNGPFHGAMTIHILRHPSYMLKATDQGLLSLCLLKYNNTPLDHQRKIRNAPP</sequence>
<dbReference type="Proteomes" id="UP001230504">
    <property type="component" value="Unassembled WGS sequence"/>
</dbReference>
<organism evidence="1 2">
    <name type="scientific">Colletotrichum navitas</name>
    <dbReference type="NCBI Taxonomy" id="681940"/>
    <lineage>
        <taxon>Eukaryota</taxon>
        <taxon>Fungi</taxon>
        <taxon>Dikarya</taxon>
        <taxon>Ascomycota</taxon>
        <taxon>Pezizomycotina</taxon>
        <taxon>Sordariomycetes</taxon>
        <taxon>Hypocreomycetidae</taxon>
        <taxon>Glomerellales</taxon>
        <taxon>Glomerellaceae</taxon>
        <taxon>Colletotrichum</taxon>
        <taxon>Colletotrichum graminicola species complex</taxon>
    </lineage>
</organism>
<gene>
    <name evidence="1" type="ORF">LY79DRAFT_541678</name>
</gene>
<evidence type="ECO:0000313" key="2">
    <source>
        <dbReference type="Proteomes" id="UP001230504"/>
    </source>
</evidence>
<keyword evidence="2" id="KW-1185">Reference proteome</keyword>
<accession>A0AAD8Q9L5</accession>
<proteinExistence type="predicted"/>